<gene>
    <name evidence="5" type="primary">tsf</name>
    <name evidence="9" type="ORF">ACD_3C00086G0051</name>
</gene>
<dbReference type="GO" id="GO:0005737">
    <property type="term" value="C:cytoplasm"/>
    <property type="evidence" value="ECO:0007669"/>
    <property type="project" value="UniProtKB-SubCell"/>
</dbReference>
<dbReference type="CDD" id="cd14275">
    <property type="entry name" value="UBA_EF-Ts"/>
    <property type="match status" value="1"/>
</dbReference>
<dbReference type="EMBL" id="AMFJ01000360">
    <property type="protein sequence ID" value="EKE28207.1"/>
    <property type="molecule type" value="Genomic_DNA"/>
</dbReference>
<dbReference type="FunFam" id="1.10.286.20:FF:000001">
    <property type="entry name" value="Elongation factor Ts"/>
    <property type="match status" value="1"/>
</dbReference>
<evidence type="ECO:0000256" key="6">
    <source>
        <dbReference type="RuleBase" id="RU000642"/>
    </source>
</evidence>
<dbReference type="SUPFAM" id="SSF54713">
    <property type="entry name" value="Elongation factor Ts (EF-Ts), dimerisation domain"/>
    <property type="match status" value="1"/>
</dbReference>
<dbReference type="PANTHER" id="PTHR11741:SF0">
    <property type="entry name" value="ELONGATION FACTOR TS, MITOCHONDRIAL"/>
    <property type="match status" value="1"/>
</dbReference>
<dbReference type="NCBIfam" id="TIGR00116">
    <property type="entry name" value="tsf"/>
    <property type="match status" value="1"/>
</dbReference>
<dbReference type="InterPro" id="IPR001816">
    <property type="entry name" value="Transl_elong_EFTs/EF1B"/>
</dbReference>
<feature type="domain" description="Translation elongation factor EFTs/EF1B dimerisation" evidence="8">
    <location>
        <begin position="69"/>
        <end position="261"/>
    </location>
</feature>
<dbReference type="SUPFAM" id="SSF46934">
    <property type="entry name" value="UBA-like"/>
    <property type="match status" value="1"/>
</dbReference>
<dbReference type="GO" id="GO:0003746">
    <property type="term" value="F:translation elongation factor activity"/>
    <property type="evidence" value="ECO:0007669"/>
    <property type="project" value="UniProtKB-UniRule"/>
</dbReference>
<dbReference type="InterPro" id="IPR036402">
    <property type="entry name" value="EF-Ts_dimer_sf"/>
</dbReference>
<proteinExistence type="inferred from homology"/>
<dbReference type="PROSITE" id="PS01127">
    <property type="entry name" value="EF_TS_2"/>
    <property type="match status" value="1"/>
</dbReference>
<dbReference type="InterPro" id="IPR018101">
    <property type="entry name" value="Transl_elong_Ts_CS"/>
</dbReference>
<protein>
    <recommendedName>
        <fullName evidence="2 5">Elongation factor Ts</fullName>
        <shortName evidence="5">EF-Ts</shortName>
    </recommendedName>
</protein>
<evidence type="ECO:0000256" key="5">
    <source>
        <dbReference type="HAMAP-Rule" id="MF_00050"/>
    </source>
</evidence>
<name>K2G1U7_9BACT</name>
<dbReference type="Gene3D" id="1.10.286.20">
    <property type="match status" value="1"/>
</dbReference>
<organism evidence="9">
    <name type="scientific">uncultured bacterium</name>
    <name type="common">gcode 4</name>
    <dbReference type="NCBI Taxonomy" id="1234023"/>
    <lineage>
        <taxon>Bacteria</taxon>
        <taxon>environmental samples</taxon>
    </lineage>
</organism>
<dbReference type="InterPro" id="IPR009060">
    <property type="entry name" value="UBA-like_sf"/>
</dbReference>
<dbReference type="Pfam" id="PF00889">
    <property type="entry name" value="EF_TS"/>
    <property type="match status" value="1"/>
</dbReference>
<dbReference type="InterPro" id="IPR014039">
    <property type="entry name" value="Transl_elong_EFTs/EF1B_dimer"/>
</dbReference>
<keyword evidence="5" id="KW-0963">Cytoplasm</keyword>
<keyword evidence="3 5" id="KW-0251">Elongation factor</keyword>
<feature type="region of interest" description="Involved in Mg(2+) ion dislocation from EF-Tu" evidence="5">
    <location>
        <begin position="78"/>
        <end position="81"/>
    </location>
</feature>
<dbReference type="Gene3D" id="3.30.479.20">
    <property type="entry name" value="Elongation factor Ts, dimerisation domain"/>
    <property type="match status" value="2"/>
</dbReference>
<comment type="subcellular location">
    <subcellularLocation>
        <location evidence="5 7">Cytoplasm</location>
    </subcellularLocation>
</comment>
<comment type="function">
    <text evidence="5 6">Associates with the EF-Tu.GDP complex and induces the exchange of GDP to GTP. It remains bound to the aminoacyl-tRNA.EF-Tu.GTP complex up to the GTP hydrolysis stage on the ribosome.</text>
</comment>
<evidence type="ECO:0000259" key="8">
    <source>
        <dbReference type="Pfam" id="PF00889"/>
    </source>
</evidence>
<comment type="caution">
    <text evidence="9">The sequence shown here is derived from an EMBL/GenBank/DDBJ whole genome shotgun (WGS) entry which is preliminary data.</text>
</comment>
<dbReference type="Gene3D" id="1.10.8.10">
    <property type="entry name" value="DNA helicase RuvA subunit, C-terminal domain"/>
    <property type="match status" value="1"/>
</dbReference>
<reference evidence="9" key="1">
    <citation type="journal article" date="2012" name="Science">
        <title>Fermentation, hydrogen, and sulfur metabolism in multiple uncultivated bacterial phyla.</title>
        <authorList>
            <person name="Wrighton K.C."/>
            <person name="Thomas B.C."/>
            <person name="Sharon I."/>
            <person name="Miller C.S."/>
            <person name="Castelle C.J."/>
            <person name="VerBerkmoes N.C."/>
            <person name="Wilkins M.J."/>
            <person name="Hettich R.L."/>
            <person name="Lipton M.S."/>
            <person name="Williams K.H."/>
            <person name="Long P.E."/>
            <person name="Banfield J.F."/>
        </authorList>
    </citation>
    <scope>NUCLEOTIDE SEQUENCE [LARGE SCALE GENOMIC DNA]</scope>
</reference>
<dbReference type="AlphaFoldDB" id="K2G1U7"/>
<evidence type="ECO:0000256" key="2">
    <source>
        <dbReference type="ARBA" id="ARBA00016956"/>
    </source>
</evidence>
<dbReference type="FunFam" id="1.10.8.10:FF:000001">
    <property type="entry name" value="Elongation factor Ts"/>
    <property type="match status" value="1"/>
</dbReference>
<evidence type="ECO:0000313" key="9">
    <source>
        <dbReference type="EMBL" id="EKE28207.1"/>
    </source>
</evidence>
<keyword evidence="4 5" id="KW-0648">Protein biosynthesis</keyword>
<dbReference type="HAMAP" id="MF_00050">
    <property type="entry name" value="EF_Ts"/>
    <property type="match status" value="1"/>
</dbReference>
<sequence length="262" mass="29116">MVTAQLIKELRERTWVGMSDCKSALVETDGDMDAAIELLRKKGFAKAAKRADNETKEGKIKIENDGKTAYVVSVSCETDFVSRNETYDEMLNKFVEIRKASATDEEAIAKSEDLKSTEYQLKIGENMKIQALSKIEGEVIESYVHSNSKVAAIIVAKAGTDPEKLKMVAMHITATDPEVLSPSDISDEAVAKEKEIQLELMSQDPKNAGKPAEIMLKIIEGKMTKFREENALLTQQFVVNPDQKVQDFIGADSIVSFKRYAI</sequence>
<accession>K2G1U7</accession>
<evidence type="ECO:0000256" key="1">
    <source>
        <dbReference type="ARBA" id="ARBA00005532"/>
    </source>
</evidence>
<evidence type="ECO:0000256" key="4">
    <source>
        <dbReference type="ARBA" id="ARBA00022917"/>
    </source>
</evidence>
<comment type="similarity">
    <text evidence="1 5 6">Belongs to the EF-Ts family.</text>
</comment>
<dbReference type="PANTHER" id="PTHR11741">
    <property type="entry name" value="ELONGATION FACTOR TS"/>
    <property type="match status" value="1"/>
</dbReference>
<evidence type="ECO:0000256" key="7">
    <source>
        <dbReference type="RuleBase" id="RU000643"/>
    </source>
</evidence>
<evidence type="ECO:0000256" key="3">
    <source>
        <dbReference type="ARBA" id="ARBA00022768"/>
    </source>
</evidence>